<dbReference type="OrthoDB" id="5859291at2759"/>
<protein>
    <recommendedName>
        <fullName evidence="3">ATP synthase subunit s, mitochondrial</fullName>
    </recommendedName>
</protein>
<sequence>MITKCLFRQVPALSLPSCSSSNTRNVAALPSLKLYSFRKRIAEKLSNKYNEKRVHEIGPDLACLEWLMECGSTCVEMSDGQRLTRIREMKEYIPHVLAAKDDFEKPSLQVGDLSYEKSWPNAPYTHIRIVDASDSAIANEGFKYLKDVRRISTLKLNFCDYFGDEALKYLALGRPVHSLEDLEIVLNPCVTDGAVYWLKKLKSLKRAHFYFLPYVSSRQAFIRQLKVALPKCKVTFPEVSNVGYGYEK</sequence>
<evidence type="ECO:0008006" key="3">
    <source>
        <dbReference type="Google" id="ProtNLM"/>
    </source>
</evidence>
<dbReference type="Gene3D" id="3.80.10.10">
    <property type="entry name" value="Ribonuclease Inhibitor"/>
    <property type="match status" value="1"/>
</dbReference>
<name>A0A8S1E667_9PELO</name>
<reference evidence="1 2" key="1">
    <citation type="submission" date="2020-04" db="EMBL/GenBank/DDBJ databases">
        <authorList>
            <person name="Laetsch R D."/>
            <person name="Stevens L."/>
            <person name="Kumar S."/>
            <person name="Blaxter L. M."/>
        </authorList>
    </citation>
    <scope>NUCLEOTIDE SEQUENCE [LARGE SCALE GENOMIC DNA]</scope>
</reference>
<dbReference type="InterPro" id="IPR032675">
    <property type="entry name" value="LRR_dom_sf"/>
</dbReference>
<keyword evidence="2" id="KW-1185">Reference proteome</keyword>
<organism evidence="1 2">
    <name type="scientific">Caenorhabditis bovis</name>
    <dbReference type="NCBI Taxonomy" id="2654633"/>
    <lineage>
        <taxon>Eukaryota</taxon>
        <taxon>Metazoa</taxon>
        <taxon>Ecdysozoa</taxon>
        <taxon>Nematoda</taxon>
        <taxon>Chromadorea</taxon>
        <taxon>Rhabditida</taxon>
        <taxon>Rhabditina</taxon>
        <taxon>Rhabditomorpha</taxon>
        <taxon>Rhabditoidea</taxon>
        <taxon>Rhabditidae</taxon>
        <taxon>Peloderinae</taxon>
        <taxon>Caenorhabditis</taxon>
    </lineage>
</organism>
<dbReference type="AlphaFoldDB" id="A0A8S1E667"/>
<accession>A0A8S1E667</accession>
<evidence type="ECO:0000313" key="1">
    <source>
        <dbReference type="EMBL" id="CAB3397254.1"/>
    </source>
</evidence>
<comment type="caution">
    <text evidence="1">The sequence shown here is derived from an EMBL/GenBank/DDBJ whole genome shotgun (WGS) entry which is preliminary data.</text>
</comment>
<evidence type="ECO:0000313" key="2">
    <source>
        <dbReference type="Proteomes" id="UP000494206"/>
    </source>
</evidence>
<dbReference type="Proteomes" id="UP000494206">
    <property type="component" value="Unassembled WGS sequence"/>
</dbReference>
<dbReference type="SUPFAM" id="SSF52047">
    <property type="entry name" value="RNI-like"/>
    <property type="match status" value="1"/>
</dbReference>
<gene>
    <name evidence="1" type="ORF">CBOVIS_LOCUS695</name>
</gene>
<dbReference type="EMBL" id="CADEPM010000001">
    <property type="protein sequence ID" value="CAB3397254.1"/>
    <property type="molecule type" value="Genomic_DNA"/>
</dbReference>
<proteinExistence type="predicted"/>